<accession>A0A6J8DZW7</accession>
<dbReference type="InterPro" id="IPR053084">
    <property type="entry name" value="AKAP"/>
</dbReference>
<evidence type="ECO:0000313" key="2">
    <source>
        <dbReference type="Proteomes" id="UP000507470"/>
    </source>
</evidence>
<gene>
    <name evidence="1" type="ORF">MCOR_46177</name>
</gene>
<dbReference type="Pfam" id="PF14469">
    <property type="entry name" value="AKAP28"/>
    <property type="match status" value="1"/>
</dbReference>
<dbReference type="PANTHER" id="PTHR35075:SF1">
    <property type="entry name" value="A-KINASE ANCHOR PROTEIN 14"/>
    <property type="match status" value="1"/>
</dbReference>
<organism evidence="1 2">
    <name type="scientific">Mytilus coruscus</name>
    <name type="common">Sea mussel</name>
    <dbReference type="NCBI Taxonomy" id="42192"/>
    <lineage>
        <taxon>Eukaryota</taxon>
        <taxon>Metazoa</taxon>
        <taxon>Spiralia</taxon>
        <taxon>Lophotrochozoa</taxon>
        <taxon>Mollusca</taxon>
        <taxon>Bivalvia</taxon>
        <taxon>Autobranchia</taxon>
        <taxon>Pteriomorphia</taxon>
        <taxon>Mytilida</taxon>
        <taxon>Mytiloidea</taxon>
        <taxon>Mytilidae</taxon>
        <taxon>Mytilinae</taxon>
        <taxon>Mytilus</taxon>
    </lineage>
</organism>
<protein>
    <submittedName>
        <fullName evidence="1">AKAP14</fullName>
    </submittedName>
</protein>
<dbReference type="Proteomes" id="UP000507470">
    <property type="component" value="Unassembled WGS sequence"/>
</dbReference>
<dbReference type="GO" id="GO:0005952">
    <property type="term" value="C:cAMP-dependent protein kinase complex"/>
    <property type="evidence" value="ECO:0007669"/>
    <property type="project" value="TreeGrafter"/>
</dbReference>
<sequence length="192" mass="22954">MSAEEAYADQAKKLVDDVIESAIKRLETGIALTEREKTFESIIQQSETSPENTFVRDENFVVENIKWLTIGDYSVAKAEEKMHEYIKTWQYDVSWLYCIDFLGAEEYDFDSRYRFRVRWSIPTRRKPIPRATASVYFSFVVSKIKPKHYPVDTYYVYETHKLVHKPGQSRFREKWLKDIIENKVMMMQMVEF</sequence>
<dbReference type="AlphaFoldDB" id="A0A6J8DZW7"/>
<dbReference type="EMBL" id="CACVKT020008128">
    <property type="protein sequence ID" value="CAC5413273.1"/>
    <property type="molecule type" value="Genomic_DNA"/>
</dbReference>
<evidence type="ECO:0000313" key="1">
    <source>
        <dbReference type="EMBL" id="CAC5413273.1"/>
    </source>
</evidence>
<dbReference type="InterPro" id="IPR025663">
    <property type="entry name" value="AKAP_28"/>
</dbReference>
<keyword evidence="2" id="KW-1185">Reference proteome</keyword>
<reference evidence="1 2" key="1">
    <citation type="submission" date="2020-06" db="EMBL/GenBank/DDBJ databases">
        <authorList>
            <person name="Li R."/>
            <person name="Bekaert M."/>
        </authorList>
    </citation>
    <scope>NUCLEOTIDE SEQUENCE [LARGE SCALE GENOMIC DNA]</scope>
    <source>
        <strain evidence="2">wild</strain>
    </source>
</reference>
<dbReference type="GO" id="GO:0034237">
    <property type="term" value="F:protein kinase A regulatory subunit binding"/>
    <property type="evidence" value="ECO:0007669"/>
    <property type="project" value="TreeGrafter"/>
</dbReference>
<dbReference type="PANTHER" id="PTHR35075">
    <property type="entry name" value="A-KINASE ANCHOR PROTEIN 14"/>
    <property type="match status" value="1"/>
</dbReference>
<proteinExistence type="predicted"/>
<dbReference type="OrthoDB" id="2148342at2759"/>
<name>A0A6J8DZW7_MYTCO</name>